<keyword evidence="2" id="KW-1185">Reference proteome</keyword>
<dbReference type="Proteomes" id="UP000192276">
    <property type="component" value="Unassembled WGS sequence"/>
</dbReference>
<evidence type="ECO:0000313" key="1">
    <source>
        <dbReference type="EMBL" id="OQP59324.1"/>
    </source>
</evidence>
<dbReference type="EMBL" id="LWBP01000178">
    <property type="protein sequence ID" value="OQP59324.1"/>
    <property type="molecule type" value="Genomic_DNA"/>
</dbReference>
<evidence type="ECO:0000313" key="2">
    <source>
        <dbReference type="Proteomes" id="UP000192276"/>
    </source>
</evidence>
<name>A0A1V9FLU9_9BACT</name>
<accession>A0A1V9FLU9</accession>
<reference evidence="2" key="1">
    <citation type="submission" date="2016-04" db="EMBL/GenBank/DDBJ databases">
        <authorList>
            <person name="Chen L."/>
            <person name="Zhuang W."/>
            <person name="Wang G."/>
        </authorList>
    </citation>
    <scope>NUCLEOTIDE SEQUENCE [LARGE SCALE GENOMIC DNA]</scope>
    <source>
        <strain evidence="2">208</strain>
    </source>
</reference>
<dbReference type="AlphaFoldDB" id="A0A1V9FLU9"/>
<comment type="caution">
    <text evidence="1">The sequence shown here is derived from an EMBL/GenBank/DDBJ whole genome shotgun (WGS) entry which is preliminary data.</text>
</comment>
<protein>
    <submittedName>
        <fullName evidence="1">Uncharacterized protein</fullName>
    </submittedName>
</protein>
<gene>
    <name evidence="1" type="ORF">A4R26_21125</name>
</gene>
<proteinExistence type="predicted"/>
<organism evidence="1 2">
    <name type="scientific">Niastella populi</name>
    <dbReference type="NCBI Taxonomy" id="550983"/>
    <lineage>
        <taxon>Bacteria</taxon>
        <taxon>Pseudomonadati</taxon>
        <taxon>Bacteroidota</taxon>
        <taxon>Chitinophagia</taxon>
        <taxon>Chitinophagales</taxon>
        <taxon>Chitinophagaceae</taxon>
        <taxon>Niastella</taxon>
    </lineage>
</organism>
<sequence length="59" mass="6617">MSVNGSVTAPRTRGERSVNLTKLSSSLFRKLATGLQNRAGFTQLPVRVTVIVEKYFRNY</sequence>